<dbReference type="PANTHER" id="PTHR46354:SF1">
    <property type="entry name" value="PROTEIN RESPONSE TO ABA AND SALT 1-RELATED"/>
    <property type="match status" value="1"/>
</dbReference>
<name>A0A6P3ZWI1_ZIZJJ</name>
<evidence type="ECO:0000313" key="2">
    <source>
        <dbReference type="Proteomes" id="UP001652623"/>
    </source>
</evidence>
<feature type="domain" description="DOG1" evidence="1">
    <location>
        <begin position="10"/>
        <end position="231"/>
    </location>
</feature>
<dbReference type="PANTHER" id="PTHR46354">
    <property type="entry name" value="DOG1 DOMAIN-CONTAINING PROTEIN"/>
    <property type="match status" value="1"/>
</dbReference>
<accession>A0A6P3ZWI1</accession>
<reference evidence="3" key="1">
    <citation type="submission" date="2025-08" db="UniProtKB">
        <authorList>
            <consortium name="RefSeq"/>
        </authorList>
    </citation>
    <scope>IDENTIFICATION</scope>
    <source>
        <tissue evidence="3">Seedling</tissue>
    </source>
</reference>
<gene>
    <name evidence="3" type="primary">LOC107421392</name>
</gene>
<dbReference type="PROSITE" id="PS51806">
    <property type="entry name" value="DOG1"/>
    <property type="match status" value="1"/>
</dbReference>
<dbReference type="Proteomes" id="UP001652623">
    <property type="component" value="Chromosome 5"/>
</dbReference>
<dbReference type="InterPro" id="IPR051886">
    <property type="entry name" value="Seed_Dev/Stress_Resp_Reg"/>
</dbReference>
<dbReference type="GO" id="GO:0006351">
    <property type="term" value="P:DNA-templated transcription"/>
    <property type="evidence" value="ECO:0007669"/>
    <property type="project" value="InterPro"/>
</dbReference>
<dbReference type="KEGG" id="zju:107421392"/>
<keyword evidence="2" id="KW-1185">Reference proteome</keyword>
<dbReference type="InterPro" id="IPR025422">
    <property type="entry name" value="TGA_domain"/>
</dbReference>
<evidence type="ECO:0000259" key="1">
    <source>
        <dbReference type="PROSITE" id="PS51806"/>
    </source>
</evidence>
<protein>
    <submittedName>
        <fullName evidence="3">Protein ZW2</fullName>
    </submittedName>
</protein>
<dbReference type="Pfam" id="PF14144">
    <property type="entry name" value="DOG1"/>
    <property type="match status" value="1"/>
</dbReference>
<proteinExistence type="predicted"/>
<dbReference type="RefSeq" id="XP_015886107.1">
    <property type="nucleotide sequence ID" value="XM_016030621.4"/>
</dbReference>
<evidence type="ECO:0000313" key="3">
    <source>
        <dbReference type="RefSeq" id="XP_015886107.1"/>
    </source>
</evidence>
<sequence length="241" mass="27642">MSNQNGSNLQERFQNFFNGWLERQQSFLDQLDHFYSSLTSHENHLEQQRNSIIEQVLSHYQEYYEEKARAALEDVFTVFSAPWLSSFERTFLWIGGFKPSMILRLVNNILGDLTPEQLQIMERMKAETSQAEKELMETTATVQESLAAPPLLTLARRVGRLMGGEILNLDGALERVKTAMLGVLQSADGLRASTVRKLVEVLSPDQKVRFLMRVAQFQLSIRRWGVQRDSQRATSCLSLRG</sequence>
<dbReference type="GeneID" id="107421392"/>
<dbReference type="GO" id="GO:0043565">
    <property type="term" value="F:sequence-specific DNA binding"/>
    <property type="evidence" value="ECO:0007669"/>
    <property type="project" value="InterPro"/>
</dbReference>
<dbReference type="AlphaFoldDB" id="A0A6P3ZWI1"/>
<dbReference type="InParanoid" id="A0A6P3ZWI1"/>
<organism evidence="2 3">
    <name type="scientific">Ziziphus jujuba</name>
    <name type="common">Chinese jujube</name>
    <name type="synonym">Ziziphus sativa</name>
    <dbReference type="NCBI Taxonomy" id="326968"/>
    <lineage>
        <taxon>Eukaryota</taxon>
        <taxon>Viridiplantae</taxon>
        <taxon>Streptophyta</taxon>
        <taxon>Embryophyta</taxon>
        <taxon>Tracheophyta</taxon>
        <taxon>Spermatophyta</taxon>
        <taxon>Magnoliopsida</taxon>
        <taxon>eudicotyledons</taxon>
        <taxon>Gunneridae</taxon>
        <taxon>Pentapetalae</taxon>
        <taxon>rosids</taxon>
        <taxon>fabids</taxon>
        <taxon>Rosales</taxon>
        <taxon>Rhamnaceae</taxon>
        <taxon>Paliureae</taxon>
        <taxon>Ziziphus</taxon>
    </lineage>
</organism>